<organism evidence="3 4">
    <name type="scientific">Arcobacter arenosus</name>
    <dbReference type="NCBI Taxonomy" id="2576037"/>
    <lineage>
        <taxon>Bacteria</taxon>
        <taxon>Pseudomonadati</taxon>
        <taxon>Campylobacterota</taxon>
        <taxon>Epsilonproteobacteria</taxon>
        <taxon>Campylobacterales</taxon>
        <taxon>Arcobacteraceae</taxon>
        <taxon>Arcobacter</taxon>
    </lineage>
</organism>
<dbReference type="Pfam" id="PF14827">
    <property type="entry name" value="dCache_3"/>
    <property type="match status" value="1"/>
</dbReference>
<evidence type="ECO:0000313" key="3">
    <source>
        <dbReference type="EMBL" id="TLP40491.1"/>
    </source>
</evidence>
<gene>
    <name evidence="3" type="ORF">FDK22_00320</name>
</gene>
<sequence>MNNKNFLKITLFVVFSCVSLIWVFDNYLTNQKQEKIEIRIDSYLKELTDLVEKNKNLVMTASVLLAKDESIKKCLRTNERCNCLKYLSKSKESLLNTYLFDDFKIHVHDKDLNSFYRLWDPNRENDSLDSFRHSLKIVKKYETSISCIEIGRFSMLIRGISPVIDDGKYLGSIEAITNFNSLIEEFEKKGVKLYILMNKEYQTVASKVEFSKEQELRNFVLLNKTNEDISFLNSIDFNGTQYHKMDYFYIVNTPIYDISRNVIGYYVLKVYL</sequence>
<dbReference type="AlphaFoldDB" id="A0A5R8Y3Q2"/>
<feature type="transmembrane region" description="Helical" evidence="1">
    <location>
        <begin position="6"/>
        <end position="24"/>
    </location>
</feature>
<name>A0A5R8Y3Q2_9BACT</name>
<comment type="caution">
    <text evidence="3">The sequence shown here is derived from an EMBL/GenBank/DDBJ whole genome shotgun (WGS) entry which is preliminary data.</text>
</comment>
<keyword evidence="4" id="KW-1185">Reference proteome</keyword>
<dbReference type="RefSeq" id="WP_138150781.1">
    <property type="nucleotide sequence ID" value="NZ_VANU01000001.1"/>
</dbReference>
<dbReference type="InterPro" id="IPR029151">
    <property type="entry name" value="Sensor-like_sf"/>
</dbReference>
<protein>
    <recommendedName>
        <fullName evidence="2">Double Cache domain-containing protein</fullName>
    </recommendedName>
</protein>
<evidence type="ECO:0000313" key="4">
    <source>
        <dbReference type="Proteomes" id="UP000308901"/>
    </source>
</evidence>
<keyword evidence="1" id="KW-0472">Membrane</keyword>
<dbReference type="SUPFAM" id="SSF103190">
    <property type="entry name" value="Sensory domain-like"/>
    <property type="match status" value="1"/>
</dbReference>
<accession>A0A5R8Y3Q2</accession>
<evidence type="ECO:0000259" key="2">
    <source>
        <dbReference type="Pfam" id="PF14827"/>
    </source>
</evidence>
<feature type="domain" description="Double Cache" evidence="2">
    <location>
        <begin position="34"/>
        <end position="267"/>
    </location>
</feature>
<dbReference type="Proteomes" id="UP000308901">
    <property type="component" value="Unassembled WGS sequence"/>
</dbReference>
<proteinExistence type="predicted"/>
<dbReference type="EMBL" id="VANU01000001">
    <property type="protein sequence ID" value="TLP40491.1"/>
    <property type="molecule type" value="Genomic_DNA"/>
</dbReference>
<dbReference type="OrthoDB" id="5362926at2"/>
<reference evidence="3 4" key="1">
    <citation type="submission" date="2019-05" db="EMBL/GenBank/DDBJ databases">
        <title>Arcobacter sp. nov., isolated from sea sediment.</title>
        <authorList>
            <person name="Kim W."/>
        </authorList>
    </citation>
    <scope>NUCLEOTIDE SEQUENCE [LARGE SCALE GENOMIC DNA]</scope>
    <source>
        <strain evidence="3 4">CAU 1517</strain>
    </source>
</reference>
<evidence type="ECO:0000256" key="1">
    <source>
        <dbReference type="SAM" id="Phobius"/>
    </source>
</evidence>
<dbReference type="InterPro" id="IPR029150">
    <property type="entry name" value="dCache_3"/>
</dbReference>
<keyword evidence="1" id="KW-0812">Transmembrane</keyword>
<keyword evidence="1" id="KW-1133">Transmembrane helix</keyword>